<dbReference type="PROSITE" id="PS00146">
    <property type="entry name" value="BETA_LACTAMASE_A"/>
    <property type="match status" value="1"/>
</dbReference>
<feature type="region of interest" description="Disordered" evidence="6">
    <location>
        <begin position="189"/>
        <end position="209"/>
    </location>
</feature>
<feature type="region of interest" description="Disordered" evidence="6">
    <location>
        <begin position="31"/>
        <end position="61"/>
    </location>
</feature>
<evidence type="ECO:0000256" key="1">
    <source>
        <dbReference type="ARBA" id="ARBA00009009"/>
    </source>
</evidence>
<dbReference type="GO" id="GO:0046677">
    <property type="term" value="P:response to antibiotic"/>
    <property type="evidence" value="ECO:0007669"/>
    <property type="project" value="UniProtKB-UniRule"/>
</dbReference>
<keyword evidence="10" id="KW-1185">Reference proteome</keyword>
<reference evidence="9 10" key="1">
    <citation type="submission" date="2015-01" db="EMBL/GenBank/DDBJ databases">
        <title>Sequencing and annotation of Micromonospora carbonacea strain JXNU-1 genome.</title>
        <authorList>
            <person name="Long Z."/>
            <person name="Huang Y."/>
            <person name="Jiang Y."/>
        </authorList>
    </citation>
    <scope>NUCLEOTIDE SEQUENCE [LARGE SCALE GENOMIC DNA]</scope>
    <source>
        <strain evidence="9 10">JXNU-1</strain>
    </source>
</reference>
<protein>
    <recommendedName>
        <fullName evidence="2 5">Beta-lactamase</fullName>
        <ecNumber evidence="2 5">3.5.2.6</ecNumber>
    </recommendedName>
</protein>
<organism evidence="9 10">
    <name type="scientific">Micromonospora haikouensis</name>
    <dbReference type="NCBI Taxonomy" id="686309"/>
    <lineage>
        <taxon>Bacteria</taxon>
        <taxon>Bacillati</taxon>
        <taxon>Actinomycetota</taxon>
        <taxon>Actinomycetes</taxon>
        <taxon>Micromonosporales</taxon>
        <taxon>Micromonosporaceae</taxon>
        <taxon>Micromonospora</taxon>
    </lineage>
</organism>
<evidence type="ECO:0000313" key="9">
    <source>
        <dbReference type="EMBL" id="KIR61572.1"/>
    </source>
</evidence>
<dbReference type="InterPro" id="IPR000871">
    <property type="entry name" value="Beta-lactam_class-A"/>
</dbReference>
<comment type="similarity">
    <text evidence="1 5">Belongs to the class-A beta-lactamase family.</text>
</comment>
<feature type="chain" id="PRO_5002222896" description="Beta-lactamase" evidence="7">
    <location>
        <begin position="31"/>
        <end position="322"/>
    </location>
</feature>
<dbReference type="Proteomes" id="UP000032254">
    <property type="component" value="Unassembled WGS sequence"/>
</dbReference>
<feature type="domain" description="Beta-lactamase class A catalytic" evidence="8">
    <location>
        <begin position="77"/>
        <end position="291"/>
    </location>
</feature>
<feature type="compositionally biased region" description="Low complexity" evidence="6">
    <location>
        <begin position="31"/>
        <end position="57"/>
    </location>
</feature>
<dbReference type="InterPro" id="IPR012338">
    <property type="entry name" value="Beta-lactam/transpept-like"/>
</dbReference>
<accession>A0A0D0US04</accession>
<evidence type="ECO:0000313" key="10">
    <source>
        <dbReference type="Proteomes" id="UP000032254"/>
    </source>
</evidence>
<dbReference type="InterPro" id="IPR045155">
    <property type="entry name" value="Beta-lactam_cat"/>
</dbReference>
<gene>
    <name evidence="9" type="ORF">TK50_28800</name>
</gene>
<dbReference type="AlphaFoldDB" id="A0A0D0US04"/>
<dbReference type="PROSITE" id="PS51257">
    <property type="entry name" value="PROKAR_LIPOPROTEIN"/>
    <property type="match status" value="1"/>
</dbReference>
<dbReference type="SUPFAM" id="SSF56601">
    <property type="entry name" value="beta-lactamase/transpeptidase-like"/>
    <property type="match status" value="1"/>
</dbReference>
<dbReference type="OrthoDB" id="9784149at2"/>
<dbReference type="PATRIC" id="fig|47853.6.peg.6035"/>
<dbReference type="EMBL" id="JXSX01000003">
    <property type="protein sequence ID" value="KIR61572.1"/>
    <property type="molecule type" value="Genomic_DNA"/>
</dbReference>
<evidence type="ECO:0000256" key="3">
    <source>
        <dbReference type="ARBA" id="ARBA00022801"/>
    </source>
</evidence>
<name>A0A0D0US04_9ACTN</name>
<dbReference type="PANTHER" id="PTHR35333">
    <property type="entry name" value="BETA-LACTAMASE"/>
    <property type="match status" value="1"/>
</dbReference>
<dbReference type="Gene3D" id="3.40.710.10">
    <property type="entry name" value="DD-peptidase/beta-lactamase superfamily"/>
    <property type="match status" value="1"/>
</dbReference>
<feature type="compositionally biased region" description="Polar residues" evidence="6">
    <location>
        <begin position="189"/>
        <end position="199"/>
    </location>
</feature>
<dbReference type="InterPro" id="IPR023650">
    <property type="entry name" value="Beta-lactam_class-A_AS"/>
</dbReference>
<keyword evidence="3 5" id="KW-0378">Hydrolase</keyword>
<dbReference type="EC" id="3.5.2.6" evidence="2 5"/>
<evidence type="ECO:0000256" key="6">
    <source>
        <dbReference type="SAM" id="MobiDB-lite"/>
    </source>
</evidence>
<dbReference type="NCBIfam" id="NF033103">
    <property type="entry name" value="bla_class_A"/>
    <property type="match status" value="1"/>
</dbReference>
<dbReference type="Pfam" id="PF13354">
    <property type="entry name" value="Beta-lactamase2"/>
    <property type="match status" value="1"/>
</dbReference>
<keyword evidence="7" id="KW-0732">Signal</keyword>
<evidence type="ECO:0000256" key="7">
    <source>
        <dbReference type="SAM" id="SignalP"/>
    </source>
</evidence>
<proteinExistence type="inferred from homology"/>
<dbReference type="PRINTS" id="PR00118">
    <property type="entry name" value="BLACTAMASEA"/>
</dbReference>
<feature type="signal peptide" evidence="7">
    <location>
        <begin position="1"/>
        <end position="30"/>
    </location>
</feature>
<dbReference type="GO" id="GO:0008800">
    <property type="term" value="F:beta-lactamase activity"/>
    <property type="evidence" value="ECO:0007669"/>
    <property type="project" value="UniProtKB-UniRule"/>
</dbReference>
<sequence length="322" mass="32876">MGGSRVIWIRWRVSLGAVLVVGLAAGCTSAPDTATPGAATSGATSAPGGAASGATASPVPPPAELTALERRFDARLGVYAVDTGTGRTLAHRADERFAYASTIKALAAGALLAATSEAELDRVVRYDRADLVSHSPVTQRHVADGMTLRAVADAAVRHSDNTAANLMFTELGGPAGLGRALRGIGDTVTNPARTETSLNEAAPGDLRDTSTPRAMAGSLRAYALGDALSAADRGVLVDWLRRNTTGSTLIRAGVPAGWQVGDKTGAGGYGTRNDIAVLWPPEGAPIVLAVLSRRDAKDAQPDDALIAEAARVTIDALRGPGS</sequence>
<evidence type="ECO:0000256" key="4">
    <source>
        <dbReference type="ARBA" id="ARBA00023251"/>
    </source>
</evidence>
<comment type="catalytic activity">
    <reaction evidence="5">
        <text>a beta-lactam + H2O = a substituted beta-amino acid</text>
        <dbReference type="Rhea" id="RHEA:20401"/>
        <dbReference type="ChEBI" id="CHEBI:15377"/>
        <dbReference type="ChEBI" id="CHEBI:35627"/>
        <dbReference type="ChEBI" id="CHEBI:140347"/>
        <dbReference type="EC" id="3.5.2.6"/>
    </reaction>
</comment>
<dbReference type="PANTHER" id="PTHR35333:SF3">
    <property type="entry name" value="BETA-LACTAMASE-TYPE TRANSPEPTIDASE FOLD CONTAINING PROTEIN"/>
    <property type="match status" value="1"/>
</dbReference>
<comment type="caution">
    <text evidence="9">The sequence shown here is derived from an EMBL/GenBank/DDBJ whole genome shotgun (WGS) entry which is preliminary data.</text>
</comment>
<keyword evidence="4 5" id="KW-0046">Antibiotic resistance</keyword>
<evidence type="ECO:0000259" key="8">
    <source>
        <dbReference type="Pfam" id="PF13354"/>
    </source>
</evidence>
<dbReference type="GO" id="GO:0030655">
    <property type="term" value="P:beta-lactam antibiotic catabolic process"/>
    <property type="evidence" value="ECO:0007669"/>
    <property type="project" value="InterPro"/>
</dbReference>
<evidence type="ECO:0000256" key="2">
    <source>
        <dbReference type="ARBA" id="ARBA00012865"/>
    </source>
</evidence>
<evidence type="ECO:0000256" key="5">
    <source>
        <dbReference type="RuleBase" id="RU361140"/>
    </source>
</evidence>